<accession>A0AA39ZD23</accession>
<dbReference type="EMBL" id="JAULSY010000052">
    <property type="protein sequence ID" value="KAK0668700.1"/>
    <property type="molecule type" value="Genomic_DNA"/>
</dbReference>
<reference evidence="2" key="1">
    <citation type="submission" date="2023-06" db="EMBL/GenBank/DDBJ databases">
        <title>Genome-scale phylogeny and comparative genomics of the fungal order Sordariales.</title>
        <authorList>
            <consortium name="Lawrence Berkeley National Laboratory"/>
            <person name="Hensen N."/>
            <person name="Bonometti L."/>
            <person name="Westerberg I."/>
            <person name="Brannstrom I.O."/>
            <person name="Guillou S."/>
            <person name="Cros-Aarteil S."/>
            <person name="Calhoun S."/>
            <person name="Haridas S."/>
            <person name="Kuo A."/>
            <person name="Mondo S."/>
            <person name="Pangilinan J."/>
            <person name="Riley R."/>
            <person name="Labutti K."/>
            <person name="Andreopoulos B."/>
            <person name="Lipzen A."/>
            <person name="Chen C."/>
            <person name="Yanf M."/>
            <person name="Daum C."/>
            <person name="Ng V."/>
            <person name="Clum A."/>
            <person name="Steindorff A."/>
            <person name="Ohm R."/>
            <person name="Martin F."/>
            <person name="Silar P."/>
            <person name="Natvig D."/>
            <person name="Lalanne C."/>
            <person name="Gautier V."/>
            <person name="Ament-Velasquez S.L."/>
            <person name="Kruys A."/>
            <person name="Hutchinson M.I."/>
            <person name="Powell A.J."/>
            <person name="Barry K."/>
            <person name="Miller A.N."/>
            <person name="Grigoriev I.V."/>
            <person name="Debuchy R."/>
            <person name="Gladieux P."/>
            <person name="Thoren M.H."/>
            <person name="Johannesson H."/>
        </authorList>
    </citation>
    <scope>NUCLEOTIDE SEQUENCE</scope>
    <source>
        <strain evidence="2">CBS 307.81</strain>
    </source>
</reference>
<evidence type="ECO:0000256" key="1">
    <source>
        <dbReference type="SAM" id="Phobius"/>
    </source>
</evidence>
<gene>
    <name evidence="2" type="ORF">QBC41DRAFT_321304</name>
</gene>
<keyword evidence="1" id="KW-0812">Transmembrane</keyword>
<comment type="caution">
    <text evidence="2">The sequence shown here is derived from an EMBL/GenBank/DDBJ whole genome shotgun (WGS) entry which is preliminary data.</text>
</comment>
<dbReference type="Proteomes" id="UP001174997">
    <property type="component" value="Unassembled WGS sequence"/>
</dbReference>
<sequence length="93" mass="11370">MDWRFFFWVFQIFCYQAVVLVQVRGGGGYMVFALGVFGRRGGWVEWERKLGIYYYNLRPVFFCAPLMRYLLRKKTCLAFLFFFLFFTFFFLIV</sequence>
<evidence type="ECO:0000313" key="2">
    <source>
        <dbReference type="EMBL" id="KAK0668700.1"/>
    </source>
</evidence>
<feature type="transmembrane region" description="Helical" evidence="1">
    <location>
        <begin position="76"/>
        <end position="92"/>
    </location>
</feature>
<organism evidence="2 3">
    <name type="scientific">Cercophora samala</name>
    <dbReference type="NCBI Taxonomy" id="330535"/>
    <lineage>
        <taxon>Eukaryota</taxon>
        <taxon>Fungi</taxon>
        <taxon>Dikarya</taxon>
        <taxon>Ascomycota</taxon>
        <taxon>Pezizomycotina</taxon>
        <taxon>Sordariomycetes</taxon>
        <taxon>Sordariomycetidae</taxon>
        <taxon>Sordariales</taxon>
        <taxon>Lasiosphaeriaceae</taxon>
        <taxon>Cercophora</taxon>
    </lineage>
</organism>
<dbReference type="AlphaFoldDB" id="A0AA39ZD23"/>
<proteinExistence type="predicted"/>
<name>A0AA39ZD23_9PEZI</name>
<keyword evidence="1" id="KW-1133">Transmembrane helix</keyword>
<evidence type="ECO:0000313" key="3">
    <source>
        <dbReference type="Proteomes" id="UP001174997"/>
    </source>
</evidence>
<keyword evidence="1" id="KW-0472">Membrane</keyword>
<keyword evidence="3" id="KW-1185">Reference proteome</keyword>
<protein>
    <submittedName>
        <fullName evidence="2">Uncharacterized protein</fullName>
    </submittedName>
</protein>
<feature type="transmembrane region" description="Helical" evidence="1">
    <location>
        <begin position="12"/>
        <end position="32"/>
    </location>
</feature>